<accession>A0ABW0QV27</accession>
<sequence>MKSIATPFTGGVPAVFVHVNDIAKSVEWYCHLLGIDKPQNIRDDIHIFSLNNGANIFLKQSTASVKPSEQVLFSLPAPDLDKTRAFFELSLIEYSDIDNEVIHFKDIDGNIIMACSI</sequence>
<organism evidence="1 2">
    <name type="scientific">Cohnella yongneupensis</name>
    <dbReference type="NCBI Taxonomy" id="425006"/>
    <lineage>
        <taxon>Bacteria</taxon>
        <taxon>Bacillati</taxon>
        <taxon>Bacillota</taxon>
        <taxon>Bacilli</taxon>
        <taxon>Bacillales</taxon>
        <taxon>Paenibacillaceae</taxon>
        <taxon>Cohnella</taxon>
    </lineage>
</organism>
<evidence type="ECO:0000313" key="2">
    <source>
        <dbReference type="Proteomes" id="UP001596108"/>
    </source>
</evidence>
<proteinExistence type="predicted"/>
<dbReference type="RefSeq" id="WP_378109772.1">
    <property type="nucleotide sequence ID" value="NZ_JBHSNC010000002.1"/>
</dbReference>
<evidence type="ECO:0000313" key="1">
    <source>
        <dbReference type="EMBL" id="MFC5527965.1"/>
    </source>
</evidence>
<dbReference type="InterPro" id="IPR029068">
    <property type="entry name" value="Glyas_Bleomycin-R_OHBP_Dase"/>
</dbReference>
<dbReference type="Gene3D" id="3.10.180.10">
    <property type="entry name" value="2,3-Dihydroxybiphenyl 1,2-Dioxygenase, domain 1"/>
    <property type="match status" value="1"/>
</dbReference>
<reference evidence="2" key="1">
    <citation type="journal article" date="2019" name="Int. J. Syst. Evol. Microbiol.">
        <title>The Global Catalogue of Microorganisms (GCM) 10K type strain sequencing project: providing services to taxonomists for standard genome sequencing and annotation.</title>
        <authorList>
            <consortium name="The Broad Institute Genomics Platform"/>
            <consortium name="The Broad Institute Genome Sequencing Center for Infectious Disease"/>
            <person name="Wu L."/>
            <person name="Ma J."/>
        </authorList>
    </citation>
    <scope>NUCLEOTIDE SEQUENCE [LARGE SCALE GENOMIC DNA]</scope>
    <source>
        <strain evidence="2">CGMCC 1.18578</strain>
    </source>
</reference>
<keyword evidence="2" id="KW-1185">Reference proteome</keyword>
<protein>
    <submittedName>
        <fullName evidence="1">VOC family protein</fullName>
    </submittedName>
</protein>
<comment type="caution">
    <text evidence="1">The sequence shown here is derived from an EMBL/GenBank/DDBJ whole genome shotgun (WGS) entry which is preliminary data.</text>
</comment>
<name>A0ABW0QV27_9BACL</name>
<dbReference type="SUPFAM" id="SSF54593">
    <property type="entry name" value="Glyoxalase/Bleomycin resistance protein/Dihydroxybiphenyl dioxygenase"/>
    <property type="match status" value="1"/>
</dbReference>
<dbReference type="EMBL" id="JBHSNC010000002">
    <property type="protein sequence ID" value="MFC5527965.1"/>
    <property type="molecule type" value="Genomic_DNA"/>
</dbReference>
<gene>
    <name evidence="1" type="ORF">ACFPQ4_00630</name>
</gene>
<dbReference type="Proteomes" id="UP001596108">
    <property type="component" value="Unassembled WGS sequence"/>
</dbReference>